<reference evidence="4" key="1">
    <citation type="submission" date="2015-02" db="EMBL/GenBank/DDBJ databases">
        <title>Genome sequencing for Strongylocentrotus purpuratus.</title>
        <authorList>
            <person name="Murali S."/>
            <person name="Liu Y."/>
            <person name="Vee V."/>
            <person name="English A."/>
            <person name="Wang M."/>
            <person name="Skinner E."/>
            <person name="Han Y."/>
            <person name="Muzny D.M."/>
            <person name="Worley K.C."/>
            <person name="Gibbs R.A."/>
        </authorList>
    </citation>
    <scope>NUCLEOTIDE SEQUENCE</scope>
</reference>
<dbReference type="AlphaFoldDB" id="A0A7M7G0I4"/>
<protein>
    <recommendedName>
        <fullName evidence="2">Class II aldolase/adducin N-terminal domain-containing protein</fullName>
    </recommendedName>
</protein>
<keyword evidence="4" id="KW-1185">Reference proteome</keyword>
<dbReference type="GeneID" id="763576"/>
<dbReference type="KEGG" id="spu:763576"/>
<evidence type="ECO:0000256" key="1">
    <source>
        <dbReference type="ARBA" id="ARBA00006274"/>
    </source>
</evidence>
<accession>A0A7M7G0I4</accession>
<name>A0A7M7G0I4_STRPU</name>
<proteinExistence type="inferred from homology"/>
<dbReference type="InterPro" id="IPR001303">
    <property type="entry name" value="Aldolase_II/adducin_N"/>
</dbReference>
<dbReference type="SUPFAM" id="SSF53639">
    <property type="entry name" value="AraD/HMP-PK domain-like"/>
    <property type="match status" value="1"/>
</dbReference>
<dbReference type="SMART" id="SM01007">
    <property type="entry name" value="Aldolase_II"/>
    <property type="match status" value="1"/>
</dbReference>
<dbReference type="GO" id="GO:0005856">
    <property type="term" value="C:cytoskeleton"/>
    <property type="evidence" value="ECO:0000318"/>
    <property type="project" value="GO_Central"/>
</dbReference>
<evidence type="ECO:0000313" key="3">
    <source>
        <dbReference type="EnsemblMetazoa" id="XP_001199598"/>
    </source>
</evidence>
<feature type="domain" description="Class II aldolase/adducin N-terminal" evidence="2">
    <location>
        <begin position="77"/>
        <end position="267"/>
    </location>
</feature>
<dbReference type="GO" id="GO:0005886">
    <property type="term" value="C:plasma membrane"/>
    <property type="evidence" value="ECO:0007669"/>
    <property type="project" value="UniProtKB-SubCell"/>
</dbReference>
<dbReference type="GO" id="GO:0051015">
    <property type="term" value="F:actin filament binding"/>
    <property type="evidence" value="ECO:0000318"/>
    <property type="project" value="GO_Central"/>
</dbReference>
<evidence type="ECO:0000259" key="2">
    <source>
        <dbReference type="SMART" id="SM01007"/>
    </source>
</evidence>
<dbReference type="EnsemblMetazoa" id="XM_001199598">
    <property type="protein sequence ID" value="XP_001199598"/>
    <property type="gene ID" value="LOC763576"/>
</dbReference>
<reference evidence="3" key="2">
    <citation type="submission" date="2021-01" db="UniProtKB">
        <authorList>
            <consortium name="EnsemblMetazoa"/>
        </authorList>
    </citation>
    <scope>IDENTIFICATION</scope>
</reference>
<organism evidence="3 4">
    <name type="scientific">Strongylocentrotus purpuratus</name>
    <name type="common">Purple sea urchin</name>
    <dbReference type="NCBI Taxonomy" id="7668"/>
    <lineage>
        <taxon>Eukaryota</taxon>
        <taxon>Metazoa</taxon>
        <taxon>Echinodermata</taxon>
        <taxon>Eleutherozoa</taxon>
        <taxon>Echinozoa</taxon>
        <taxon>Echinoidea</taxon>
        <taxon>Euechinoidea</taxon>
        <taxon>Echinacea</taxon>
        <taxon>Camarodonta</taxon>
        <taxon>Echinidea</taxon>
        <taxon>Strongylocentrotidae</taxon>
        <taxon>Strongylocentrotus</taxon>
    </lineage>
</organism>
<dbReference type="Pfam" id="PF00596">
    <property type="entry name" value="Aldolase_II"/>
    <property type="match status" value="1"/>
</dbReference>
<dbReference type="InParanoid" id="A0A7M7G0I4"/>
<dbReference type="OMA" id="EAVFWFV"/>
<comment type="similarity">
    <text evidence="1">Belongs to the aldolase class II family. Adducin subfamily.</text>
</comment>
<dbReference type="PANTHER" id="PTHR10672:SF21">
    <property type="entry name" value="CLASS II ALDOLASE_ADDUCIN N-TERMINAL DOMAIN-CONTAINING PROTEIN"/>
    <property type="match status" value="1"/>
</dbReference>
<evidence type="ECO:0000313" key="4">
    <source>
        <dbReference type="Proteomes" id="UP000007110"/>
    </source>
</evidence>
<dbReference type="OrthoDB" id="3238794at2759"/>
<sequence length="317" mass="35278">MKPVKMAAKILRNATSMILRRTSLASFRGQTSVAACQNQTAGLLSRWQSTVSNPDTETKRAPMDQATREKANYEARVELAVAYRSVDHYGLGEGICNHLTMRAPGSNSEDDVMLVVPYGLPWKQVTASSLIGIDFKTGEKVEGDGVALESAVCIHCPVHIARYEKYGTIAVMHTHQPYVTALACLDEPAPFDETMYQNSMRFSGRIAYDFDYEVLAYEMDEGKRLAGALGDRDILIMGQHGLMTVGQRVCDAFDALYYMERAAQIQVLVRSMGGKSRSSPPHIVKQIASHDCYPYNAISHFQSMYKLLADEKPNFRD</sequence>
<dbReference type="InterPro" id="IPR036409">
    <property type="entry name" value="Aldolase_II/adducin_N_sf"/>
</dbReference>
<dbReference type="Gene3D" id="3.40.225.10">
    <property type="entry name" value="Class II aldolase/adducin N-terminal domain"/>
    <property type="match status" value="1"/>
</dbReference>
<dbReference type="Proteomes" id="UP000007110">
    <property type="component" value="Unassembled WGS sequence"/>
</dbReference>
<dbReference type="RefSeq" id="XP_001199598.3">
    <property type="nucleotide sequence ID" value="XM_001199598.4"/>
</dbReference>
<dbReference type="PANTHER" id="PTHR10672">
    <property type="entry name" value="ADDUCIN"/>
    <property type="match status" value="1"/>
</dbReference>
<dbReference type="InterPro" id="IPR051017">
    <property type="entry name" value="Aldolase-II_Adducin_sf"/>
</dbReference>